<sequence length="91" mass="10119">MQKTLKSADYARLIDLLVAVRKAANMRQQALAKKLGKPQSFVAKYENGERRLDVIEFVAIARTLGADPVRLFKDYVAAKGSPKTASKRPTK</sequence>
<dbReference type="EMBL" id="JACHIJ010000005">
    <property type="protein sequence ID" value="MBB5053469.1"/>
    <property type="molecule type" value="Genomic_DNA"/>
</dbReference>
<dbReference type="SMART" id="SM00530">
    <property type="entry name" value="HTH_XRE"/>
    <property type="match status" value="1"/>
</dbReference>
<dbReference type="PROSITE" id="PS50943">
    <property type="entry name" value="HTH_CROC1"/>
    <property type="match status" value="1"/>
</dbReference>
<name>A0A840MYW2_9BRAD</name>
<dbReference type="RefSeq" id="WP_184087122.1">
    <property type="nucleotide sequence ID" value="NZ_JACHIJ010000005.1"/>
</dbReference>
<feature type="domain" description="HTH cro/C1-type" evidence="1">
    <location>
        <begin position="17"/>
        <end position="71"/>
    </location>
</feature>
<evidence type="ECO:0000313" key="2">
    <source>
        <dbReference type="EMBL" id="MBB5053469.1"/>
    </source>
</evidence>
<protein>
    <submittedName>
        <fullName evidence="2">Transcriptional regulator with XRE-family HTH domain</fullName>
    </submittedName>
</protein>
<dbReference type="GO" id="GO:0003677">
    <property type="term" value="F:DNA binding"/>
    <property type="evidence" value="ECO:0007669"/>
    <property type="project" value="InterPro"/>
</dbReference>
<proteinExistence type="predicted"/>
<dbReference type="CDD" id="cd00093">
    <property type="entry name" value="HTH_XRE"/>
    <property type="match status" value="1"/>
</dbReference>
<dbReference type="Proteomes" id="UP000521227">
    <property type="component" value="Unassembled WGS sequence"/>
</dbReference>
<dbReference type="SUPFAM" id="SSF47413">
    <property type="entry name" value="lambda repressor-like DNA-binding domains"/>
    <property type="match status" value="1"/>
</dbReference>
<dbReference type="AlphaFoldDB" id="A0A840MYW2"/>
<dbReference type="InterPro" id="IPR010982">
    <property type="entry name" value="Lambda_DNA-bd_dom_sf"/>
</dbReference>
<accession>A0A840MYW2</accession>
<dbReference type="InterPro" id="IPR001387">
    <property type="entry name" value="Cro/C1-type_HTH"/>
</dbReference>
<reference evidence="2 3" key="1">
    <citation type="submission" date="2020-08" db="EMBL/GenBank/DDBJ databases">
        <title>Genomic Encyclopedia of Type Strains, Phase IV (KMG-IV): sequencing the most valuable type-strain genomes for metagenomic binning, comparative biology and taxonomic classification.</title>
        <authorList>
            <person name="Goeker M."/>
        </authorList>
    </citation>
    <scope>NUCLEOTIDE SEQUENCE [LARGE SCALE GENOMIC DNA]</scope>
    <source>
        <strain evidence="2 3">DSM 17498</strain>
    </source>
</reference>
<dbReference type="Pfam" id="PF01381">
    <property type="entry name" value="HTH_3"/>
    <property type="match status" value="1"/>
</dbReference>
<organism evidence="2 3">
    <name type="scientific">Afipia massiliensis</name>
    <dbReference type="NCBI Taxonomy" id="211460"/>
    <lineage>
        <taxon>Bacteria</taxon>
        <taxon>Pseudomonadati</taxon>
        <taxon>Pseudomonadota</taxon>
        <taxon>Alphaproteobacteria</taxon>
        <taxon>Hyphomicrobiales</taxon>
        <taxon>Nitrobacteraceae</taxon>
        <taxon>Afipia</taxon>
    </lineage>
</organism>
<gene>
    <name evidence="2" type="ORF">HNQ36_003469</name>
</gene>
<evidence type="ECO:0000259" key="1">
    <source>
        <dbReference type="PROSITE" id="PS50943"/>
    </source>
</evidence>
<dbReference type="Gene3D" id="1.10.260.40">
    <property type="entry name" value="lambda repressor-like DNA-binding domains"/>
    <property type="match status" value="1"/>
</dbReference>
<comment type="caution">
    <text evidence="2">The sequence shown here is derived from an EMBL/GenBank/DDBJ whole genome shotgun (WGS) entry which is preliminary data.</text>
</comment>
<evidence type="ECO:0000313" key="3">
    <source>
        <dbReference type="Proteomes" id="UP000521227"/>
    </source>
</evidence>